<proteinExistence type="predicted"/>
<dbReference type="InterPro" id="IPR036291">
    <property type="entry name" value="NAD(P)-bd_dom_sf"/>
</dbReference>
<dbReference type="InterPro" id="IPR000683">
    <property type="entry name" value="Gfo/Idh/MocA-like_OxRdtase_N"/>
</dbReference>
<dbReference type="Pfam" id="PF01408">
    <property type="entry name" value="GFO_IDH_MocA"/>
    <property type="match status" value="1"/>
</dbReference>
<sequence length="334" mass="36659">MLPSVVISGCGAVVNEYYGPLLQRRELDGQLRVIGVHDPSPDRMRAVVDRHFPSARPCAVFTDLVGLPADLVIVAAPPATHAAQVIEALEAGRAVLCEKPMALTGAEAERMVVTAERTRRLLAVALVRRWHPSSRIARWIVRSGLFGSVHSVDVFEGGPFRWPVSGPGYFTRSLSGGGVLADLGPHLLDLLHDWLGELELLEMQDDAMGGVEANALVRLRAGNVPVVLRLTRDWERPNEITVQFDQAMLRWRPDDISHVTVTTRDGQALKLTGPEDGDFLDSFGAMLDAVLERMAGCPSPVVEGREALTVVRLIERAYRDRLPMVMPWLEPAHG</sequence>
<dbReference type="AlphaFoldDB" id="A0A017HP58"/>
<dbReference type="Pfam" id="PF22725">
    <property type="entry name" value="GFO_IDH_MocA_C3"/>
    <property type="match status" value="1"/>
</dbReference>
<evidence type="ECO:0000313" key="3">
    <source>
        <dbReference type="EMBL" id="EYD75953.1"/>
    </source>
</evidence>
<keyword evidence="4" id="KW-1185">Reference proteome</keyword>
<evidence type="ECO:0000259" key="2">
    <source>
        <dbReference type="Pfam" id="PF22725"/>
    </source>
</evidence>
<evidence type="ECO:0000259" key="1">
    <source>
        <dbReference type="Pfam" id="PF01408"/>
    </source>
</evidence>
<dbReference type="GO" id="GO:0000166">
    <property type="term" value="F:nucleotide binding"/>
    <property type="evidence" value="ECO:0007669"/>
    <property type="project" value="InterPro"/>
</dbReference>
<dbReference type="STRING" id="442562.Rumeso_02382"/>
<reference evidence="3 4" key="1">
    <citation type="submission" date="2013-02" db="EMBL/GenBank/DDBJ databases">
        <authorList>
            <person name="Fiebig A."/>
            <person name="Goeker M."/>
            <person name="Klenk H.-P.P."/>
        </authorList>
    </citation>
    <scope>NUCLEOTIDE SEQUENCE [LARGE SCALE GENOMIC DNA]</scope>
    <source>
        <strain evidence="3 4">DSM 19309</strain>
    </source>
</reference>
<dbReference type="InterPro" id="IPR055170">
    <property type="entry name" value="GFO_IDH_MocA-like_dom"/>
</dbReference>
<accession>A0A017HP58</accession>
<organism evidence="3 4">
    <name type="scientific">Rubellimicrobium mesophilum DSM 19309</name>
    <dbReference type="NCBI Taxonomy" id="442562"/>
    <lineage>
        <taxon>Bacteria</taxon>
        <taxon>Pseudomonadati</taxon>
        <taxon>Pseudomonadota</taxon>
        <taxon>Alphaproteobacteria</taxon>
        <taxon>Rhodobacterales</taxon>
        <taxon>Roseobacteraceae</taxon>
        <taxon>Rubellimicrobium</taxon>
    </lineage>
</organism>
<dbReference type="EMBL" id="AOSK01000062">
    <property type="protein sequence ID" value="EYD75953.1"/>
    <property type="molecule type" value="Genomic_DNA"/>
</dbReference>
<feature type="domain" description="Gfo/Idh/MocA-like oxidoreductase N-terminal" evidence="1">
    <location>
        <begin position="5"/>
        <end position="125"/>
    </location>
</feature>
<dbReference type="Gene3D" id="3.30.360.10">
    <property type="entry name" value="Dihydrodipicolinate Reductase, domain 2"/>
    <property type="match status" value="1"/>
</dbReference>
<dbReference type="Gene3D" id="3.40.50.720">
    <property type="entry name" value="NAD(P)-binding Rossmann-like Domain"/>
    <property type="match status" value="1"/>
</dbReference>
<dbReference type="PANTHER" id="PTHR43249">
    <property type="entry name" value="UDP-N-ACETYL-2-AMINO-2-DEOXY-D-GLUCURONATE OXIDASE"/>
    <property type="match status" value="1"/>
</dbReference>
<dbReference type="PANTHER" id="PTHR43249:SF1">
    <property type="entry name" value="D-GLUCOSIDE 3-DEHYDROGENASE"/>
    <property type="match status" value="1"/>
</dbReference>
<dbReference type="SUPFAM" id="SSF55347">
    <property type="entry name" value="Glyceraldehyde-3-phosphate dehydrogenase-like, C-terminal domain"/>
    <property type="match status" value="1"/>
</dbReference>
<comment type="caution">
    <text evidence="3">The sequence shown here is derived from an EMBL/GenBank/DDBJ whole genome shotgun (WGS) entry which is preliminary data.</text>
</comment>
<dbReference type="SUPFAM" id="SSF51735">
    <property type="entry name" value="NAD(P)-binding Rossmann-fold domains"/>
    <property type="match status" value="1"/>
</dbReference>
<dbReference type="InterPro" id="IPR052515">
    <property type="entry name" value="Gfo/Idh/MocA_Oxidoreductase"/>
</dbReference>
<name>A0A017HP58_9RHOB</name>
<dbReference type="HOGENOM" id="CLU_023194_1_3_5"/>
<gene>
    <name evidence="3" type="ORF">Rumeso_02382</name>
</gene>
<dbReference type="RefSeq" id="WP_245639248.1">
    <property type="nucleotide sequence ID" value="NZ_KK088571.1"/>
</dbReference>
<protein>
    <submittedName>
        <fullName evidence="3">Oxidoreductase-like protein</fullName>
    </submittedName>
</protein>
<feature type="domain" description="GFO/IDH/MocA-like oxidoreductase" evidence="2">
    <location>
        <begin position="137"/>
        <end position="248"/>
    </location>
</feature>
<evidence type="ECO:0000313" key="4">
    <source>
        <dbReference type="Proteomes" id="UP000019666"/>
    </source>
</evidence>
<dbReference type="Proteomes" id="UP000019666">
    <property type="component" value="Unassembled WGS sequence"/>
</dbReference>